<dbReference type="GO" id="GO:0005524">
    <property type="term" value="F:ATP binding"/>
    <property type="evidence" value="ECO:0007669"/>
    <property type="project" value="UniProtKB-KW"/>
</dbReference>
<keyword evidence="2" id="KW-0067">ATP-binding</keyword>
<keyword evidence="2" id="KW-0547">Nucleotide-binding</keyword>
<name>A0A5B9HML9_BACCE</name>
<accession>A0A5B9HML9</accession>
<dbReference type="Pfam" id="PF01695">
    <property type="entry name" value="IstB_IS21"/>
    <property type="match status" value="1"/>
</dbReference>
<evidence type="ECO:0000313" key="2">
    <source>
        <dbReference type="EMBL" id="QEF16472.1"/>
    </source>
</evidence>
<evidence type="ECO:0000259" key="1">
    <source>
        <dbReference type="Pfam" id="PF01695"/>
    </source>
</evidence>
<protein>
    <submittedName>
        <fullName evidence="2">ATP-binding protein</fullName>
    </submittedName>
</protein>
<dbReference type="InterPro" id="IPR027417">
    <property type="entry name" value="P-loop_NTPase"/>
</dbReference>
<dbReference type="PANTHER" id="PTHR30050:SF4">
    <property type="entry name" value="ATP-BINDING PROTEIN RV3427C IN INSERTION SEQUENCE-RELATED"/>
    <property type="match status" value="1"/>
</dbReference>
<gene>
    <name evidence="2" type="ORF">FRY47_08840</name>
</gene>
<dbReference type="InterPro" id="IPR002611">
    <property type="entry name" value="IstB_ATP-bd"/>
</dbReference>
<reference evidence="2" key="1">
    <citation type="submission" date="2019-08" db="EMBL/GenBank/DDBJ databases">
        <title>Antibiosis Participates in the Biocontrol of Bucillus cereus 0-9 Against Rice Sheath Blight.</title>
        <authorList>
            <person name="Wang G."/>
            <person name="Liu F."/>
        </authorList>
    </citation>
    <scope>NUCLEOTIDE SEQUENCE</scope>
    <source>
        <strain evidence="2">09</strain>
    </source>
</reference>
<dbReference type="Gene3D" id="3.40.50.300">
    <property type="entry name" value="P-loop containing nucleotide triphosphate hydrolases"/>
    <property type="match status" value="1"/>
</dbReference>
<dbReference type="GO" id="GO:0006260">
    <property type="term" value="P:DNA replication"/>
    <property type="evidence" value="ECO:0007669"/>
    <property type="project" value="TreeGrafter"/>
</dbReference>
<dbReference type="SUPFAM" id="SSF52540">
    <property type="entry name" value="P-loop containing nucleoside triphosphate hydrolases"/>
    <property type="match status" value="1"/>
</dbReference>
<dbReference type="EMBL" id="CP042874">
    <property type="protein sequence ID" value="QEF16472.1"/>
    <property type="molecule type" value="Genomic_DNA"/>
</dbReference>
<dbReference type="AlphaFoldDB" id="A0A5B9HML9"/>
<dbReference type="RefSeq" id="WP_001005178.1">
    <property type="nucleotide sequence ID" value="NZ_CP187290.1"/>
</dbReference>
<dbReference type="PANTHER" id="PTHR30050">
    <property type="entry name" value="CHROMOSOMAL REPLICATION INITIATOR PROTEIN DNAA"/>
    <property type="match status" value="1"/>
</dbReference>
<feature type="domain" description="IstB-like ATP-binding" evidence="1">
    <location>
        <begin position="75"/>
        <end position="246"/>
    </location>
</feature>
<proteinExistence type="predicted"/>
<sequence length="256" mass="29940">MNEPYVTCTQCVVRDWCQRRNGTTPLPQDYTINPECSGYILLNQALKLSQIPLEYQNANKKNFLIDTDNRMYKDYIIDTFNSIEEIVKNGNNLAFIHPQKGTGKSYTAIAFAMEYIFKSVMNPSLFNFESPLVLYIKYGSWANDLRQIYQLNDEDFTQRVLQQVKLMKTVPLLILDDIGNGRFTNYIKDFTYDVIDFRKENKKSTFFTSNLTLQQLEQENCLGDIITSRMLFNTVVYQLGGRDRRQEKSYILKPIL</sequence>
<organism evidence="2">
    <name type="scientific">Bacillus cereus</name>
    <dbReference type="NCBI Taxonomy" id="1396"/>
    <lineage>
        <taxon>Bacteria</taxon>
        <taxon>Bacillati</taxon>
        <taxon>Bacillota</taxon>
        <taxon>Bacilli</taxon>
        <taxon>Bacillales</taxon>
        <taxon>Bacillaceae</taxon>
        <taxon>Bacillus</taxon>
        <taxon>Bacillus cereus group</taxon>
    </lineage>
</organism>